<dbReference type="EMBL" id="JBHTKN010000004">
    <property type="protein sequence ID" value="MFD1042377.1"/>
    <property type="molecule type" value="Genomic_DNA"/>
</dbReference>
<keyword evidence="4 5" id="KW-0472">Membrane</keyword>
<evidence type="ECO:0000313" key="8">
    <source>
        <dbReference type="Proteomes" id="UP001597033"/>
    </source>
</evidence>
<dbReference type="PANTHER" id="PTHR37422:SF23">
    <property type="entry name" value="TEICHURONIC ACID BIOSYNTHESIS PROTEIN TUAE"/>
    <property type="match status" value="1"/>
</dbReference>
<evidence type="ECO:0000256" key="2">
    <source>
        <dbReference type="ARBA" id="ARBA00022692"/>
    </source>
</evidence>
<proteinExistence type="predicted"/>
<feature type="transmembrane region" description="Helical" evidence="5">
    <location>
        <begin position="151"/>
        <end position="170"/>
    </location>
</feature>
<feature type="domain" description="O-antigen ligase-related" evidence="6">
    <location>
        <begin position="183"/>
        <end position="340"/>
    </location>
</feature>
<comment type="subcellular location">
    <subcellularLocation>
        <location evidence="1">Membrane</location>
        <topology evidence="1">Multi-pass membrane protein</topology>
    </subcellularLocation>
</comment>
<dbReference type="Proteomes" id="UP001597033">
    <property type="component" value="Unassembled WGS sequence"/>
</dbReference>
<evidence type="ECO:0000256" key="5">
    <source>
        <dbReference type="SAM" id="Phobius"/>
    </source>
</evidence>
<dbReference type="InterPro" id="IPR051533">
    <property type="entry name" value="WaaL-like"/>
</dbReference>
<keyword evidence="7" id="KW-0436">Ligase</keyword>
<evidence type="ECO:0000256" key="3">
    <source>
        <dbReference type="ARBA" id="ARBA00022989"/>
    </source>
</evidence>
<dbReference type="GO" id="GO:0016874">
    <property type="term" value="F:ligase activity"/>
    <property type="evidence" value="ECO:0007669"/>
    <property type="project" value="UniProtKB-KW"/>
</dbReference>
<dbReference type="RefSeq" id="WP_162376903.1">
    <property type="nucleotide sequence ID" value="NZ_JBHTKN010000004.1"/>
</dbReference>
<sequence length="428" mass="46145">MDQARLHEISKDLRWRWASACAVVGLWSLPALTLSIPKGLLPFGLLLLASTLLVPLRVARATRQIGWPWMLVAVAGVVPLLVALASIHLMDSSEGIDGRDRLLVLPWTMAWAWALDPPRVMLWRGALAGLLAAAALALVQVLSGAARAGGWLNQIVFADVVLVLMVLAVFCRPPRSWHWSAFGLALGVLAILLSGTRGPWPGLLLLLLVLVFGSGWRSRRSRAVLLGGLVTAGIVLLVSVPSLTEQMRLSELRQDIERMDRGDHNSSAGARLERLQVAADAFVAAPWTGVGFGEFDRAMESLPVCKGDSGRKVKRCHLGHAHNDLAEWAATMGVPGVLSLLLLYGVPLWLFLRLRRGVRLGRLRGCASAGAMLVTVFILCGLTQSMFAHQTTTSVYAAFGGVLLGLALREARWRQPGGASAPVAVPRR</sequence>
<dbReference type="InterPro" id="IPR007016">
    <property type="entry name" value="O-antigen_ligase-rel_domated"/>
</dbReference>
<feature type="transmembrane region" description="Helical" evidence="5">
    <location>
        <begin position="125"/>
        <end position="145"/>
    </location>
</feature>
<feature type="transmembrane region" description="Helical" evidence="5">
    <location>
        <begin position="71"/>
        <end position="90"/>
    </location>
</feature>
<feature type="transmembrane region" description="Helical" evidence="5">
    <location>
        <begin position="363"/>
        <end position="387"/>
    </location>
</feature>
<organism evidence="7 8">
    <name type="scientific">Pseudoxanthomonas kaohsiungensis</name>
    <dbReference type="NCBI Taxonomy" id="283923"/>
    <lineage>
        <taxon>Bacteria</taxon>
        <taxon>Pseudomonadati</taxon>
        <taxon>Pseudomonadota</taxon>
        <taxon>Gammaproteobacteria</taxon>
        <taxon>Lysobacterales</taxon>
        <taxon>Lysobacteraceae</taxon>
        <taxon>Pseudoxanthomonas</taxon>
    </lineage>
</organism>
<keyword evidence="3 5" id="KW-1133">Transmembrane helix</keyword>
<protein>
    <submittedName>
        <fullName evidence="7">O-antigen ligase family protein</fullName>
    </submittedName>
</protein>
<keyword evidence="2 5" id="KW-0812">Transmembrane</keyword>
<feature type="transmembrane region" description="Helical" evidence="5">
    <location>
        <begin position="328"/>
        <end position="351"/>
    </location>
</feature>
<evidence type="ECO:0000313" key="7">
    <source>
        <dbReference type="EMBL" id="MFD1042377.1"/>
    </source>
</evidence>
<comment type="caution">
    <text evidence="7">The sequence shown here is derived from an EMBL/GenBank/DDBJ whole genome shotgun (WGS) entry which is preliminary data.</text>
</comment>
<feature type="transmembrane region" description="Helical" evidence="5">
    <location>
        <begin position="200"/>
        <end position="216"/>
    </location>
</feature>
<feature type="transmembrane region" description="Helical" evidence="5">
    <location>
        <begin position="15"/>
        <end position="34"/>
    </location>
</feature>
<accession>A0ABW3LV77</accession>
<evidence type="ECO:0000256" key="4">
    <source>
        <dbReference type="ARBA" id="ARBA00023136"/>
    </source>
</evidence>
<gene>
    <name evidence="7" type="ORF">ACFQ2N_08445</name>
</gene>
<dbReference type="PANTHER" id="PTHR37422">
    <property type="entry name" value="TEICHURONIC ACID BIOSYNTHESIS PROTEIN TUAE"/>
    <property type="match status" value="1"/>
</dbReference>
<evidence type="ECO:0000259" key="6">
    <source>
        <dbReference type="Pfam" id="PF04932"/>
    </source>
</evidence>
<feature type="transmembrane region" description="Helical" evidence="5">
    <location>
        <begin position="40"/>
        <end position="59"/>
    </location>
</feature>
<reference evidence="8" key="1">
    <citation type="journal article" date="2019" name="Int. J. Syst. Evol. Microbiol.">
        <title>The Global Catalogue of Microorganisms (GCM) 10K type strain sequencing project: providing services to taxonomists for standard genome sequencing and annotation.</title>
        <authorList>
            <consortium name="The Broad Institute Genomics Platform"/>
            <consortium name="The Broad Institute Genome Sequencing Center for Infectious Disease"/>
            <person name="Wu L."/>
            <person name="Ma J."/>
        </authorList>
    </citation>
    <scope>NUCLEOTIDE SEQUENCE [LARGE SCALE GENOMIC DNA]</scope>
    <source>
        <strain evidence="8">CCUG 55854</strain>
    </source>
</reference>
<feature type="transmembrane region" description="Helical" evidence="5">
    <location>
        <begin position="223"/>
        <end position="243"/>
    </location>
</feature>
<feature type="transmembrane region" description="Helical" evidence="5">
    <location>
        <begin position="393"/>
        <end position="408"/>
    </location>
</feature>
<keyword evidence="8" id="KW-1185">Reference proteome</keyword>
<evidence type="ECO:0000256" key="1">
    <source>
        <dbReference type="ARBA" id="ARBA00004141"/>
    </source>
</evidence>
<name>A0ABW3LV77_9GAMM</name>
<dbReference type="Pfam" id="PF04932">
    <property type="entry name" value="Wzy_C"/>
    <property type="match status" value="1"/>
</dbReference>